<evidence type="ECO:0000313" key="1">
    <source>
        <dbReference type="Proteomes" id="UP000095286"/>
    </source>
</evidence>
<proteinExistence type="predicted"/>
<evidence type="ECO:0000313" key="2">
    <source>
        <dbReference type="WBParaSite" id="RSKR_0000462200.1"/>
    </source>
</evidence>
<reference evidence="2" key="1">
    <citation type="submission" date="2016-11" db="UniProtKB">
        <authorList>
            <consortium name="WormBaseParasite"/>
        </authorList>
    </citation>
    <scope>IDENTIFICATION</scope>
    <source>
        <strain evidence="2">KR3021</strain>
    </source>
</reference>
<dbReference type="Proteomes" id="UP000095286">
    <property type="component" value="Unplaced"/>
</dbReference>
<name>A0AC35TV36_9BILA</name>
<dbReference type="WBParaSite" id="RSKR_0000462200.1">
    <property type="protein sequence ID" value="RSKR_0000462200.1"/>
    <property type="gene ID" value="RSKR_0000462200"/>
</dbReference>
<protein>
    <submittedName>
        <fullName evidence="2">F-box domain-containing protein</fullName>
    </submittedName>
</protein>
<sequence length="473" mass="54859">MVGSVASVHYARELISNALMAGQYMTPNIRYPMNHIIPLEMYHQDETRFIMLQQFYFEYLASEEGQRQKRVYENNNVQRLGEIYEMETIAEEDFVDIRAAFEKKQEVERAESKKNEIFNLLPNEIWQRILSHVPDKQRDLTQLLNARSVSQEFKGRVETVFSRHRYRITKKAIVISPAEDALEVKKKGAILIDIAATLDDKGLTMQIKQLPNILKFVNFTGKLFLCESVIINSALFDIFNHAPSTFQPRAVVIMGRLKTSCKKPLLIWLRKNEQIKKLHFQDVEPDDFFLDDNFLMAIPNLEGFLVQFAGKRKWCDAPKCNFTMSGLQGLISLKTNYIFIPHIQNFRAETYYNVLDKYFKLCDRQVDKSDKKICIVAFGSMFIRTLNQRLEGLTIISNDDHLSLAYQMVRPDYRRSAMPIYYHSVDCAGTLISTTYDSTESFSAYSEALLNVHDQAEYEARNEGISCTNATHF</sequence>
<organism evidence="1 2">
    <name type="scientific">Rhabditophanes sp. KR3021</name>
    <dbReference type="NCBI Taxonomy" id="114890"/>
    <lineage>
        <taxon>Eukaryota</taxon>
        <taxon>Metazoa</taxon>
        <taxon>Ecdysozoa</taxon>
        <taxon>Nematoda</taxon>
        <taxon>Chromadorea</taxon>
        <taxon>Rhabditida</taxon>
        <taxon>Tylenchina</taxon>
        <taxon>Panagrolaimomorpha</taxon>
        <taxon>Strongyloidoidea</taxon>
        <taxon>Alloionematidae</taxon>
        <taxon>Rhabditophanes</taxon>
    </lineage>
</organism>
<accession>A0AC35TV36</accession>